<evidence type="ECO:0000256" key="1">
    <source>
        <dbReference type="SAM" id="MobiDB-lite"/>
    </source>
</evidence>
<comment type="caution">
    <text evidence="2">The sequence shown here is derived from an EMBL/GenBank/DDBJ whole genome shotgun (WGS) entry which is preliminary data.</text>
</comment>
<organism evidence="2 3">
    <name type="scientific">Araneus ventricosus</name>
    <name type="common">Orbweaver spider</name>
    <name type="synonym">Epeira ventricosa</name>
    <dbReference type="NCBI Taxonomy" id="182803"/>
    <lineage>
        <taxon>Eukaryota</taxon>
        <taxon>Metazoa</taxon>
        <taxon>Ecdysozoa</taxon>
        <taxon>Arthropoda</taxon>
        <taxon>Chelicerata</taxon>
        <taxon>Arachnida</taxon>
        <taxon>Araneae</taxon>
        <taxon>Araneomorphae</taxon>
        <taxon>Entelegynae</taxon>
        <taxon>Araneoidea</taxon>
        <taxon>Araneidae</taxon>
        <taxon>Araneus</taxon>
    </lineage>
</organism>
<dbReference type="EMBL" id="BGPR01005972">
    <property type="protein sequence ID" value="GBN15003.1"/>
    <property type="molecule type" value="Genomic_DNA"/>
</dbReference>
<keyword evidence="3" id="KW-1185">Reference proteome</keyword>
<dbReference type="AlphaFoldDB" id="A0A4Y2LLX6"/>
<feature type="compositionally biased region" description="Low complexity" evidence="1">
    <location>
        <begin position="112"/>
        <end position="122"/>
    </location>
</feature>
<feature type="region of interest" description="Disordered" evidence="1">
    <location>
        <begin position="76"/>
        <end position="162"/>
    </location>
</feature>
<evidence type="ECO:0000313" key="2">
    <source>
        <dbReference type="EMBL" id="GBN15003.1"/>
    </source>
</evidence>
<name>A0A4Y2LLX6_ARAVE</name>
<reference evidence="2 3" key="1">
    <citation type="journal article" date="2019" name="Sci. Rep.">
        <title>Orb-weaving spider Araneus ventricosus genome elucidates the spidroin gene catalogue.</title>
        <authorList>
            <person name="Kono N."/>
            <person name="Nakamura H."/>
            <person name="Ohtoshi R."/>
            <person name="Moran D.A.P."/>
            <person name="Shinohara A."/>
            <person name="Yoshida Y."/>
            <person name="Fujiwara M."/>
            <person name="Mori M."/>
            <person name="Tomita M."/>
            <person name="Arakawa K."/>
        </authorList>
    </citation>
    <scope>NUCLEOTIDE SEQUENCE [LARGE SCALE GENOMIC DNA]</scope>
</reference>
<protein>
    <submittedName>
        <fullName evidence="2">Uncharacterized protein</fullName>
    </submittedName>
</protein>
<accession>A0A4Y2LLX6</accession>
<evidence type="ECO:0000313" key="3">
    <source>
        <dbReference type="Proteomes" id="UP000499080"/>
    </source>
</evidence>
<dbReference type="Proteomes" id="UP000499080">
    <property type="component" value="Unassembled WGS sequence"/>
</dbReference>
<sequence>MDSYSFHAPSGAMIIKSCSVRWFQKLLMPWKAKIYFESQISPRKQFNNTSLTFYALNRFFFVLVYDAKYAPAVWRGGQNSKSRAKDSTVFSNQPPGSLKARMSQPKGWDIFPSSPSDASPPSHGCKSHTSTNHRSHHWGGELNSKSRAKGSPEFASNRASWY</sequence>
<proteinExistence type="predicted"/>
<gene>
    <name evidence="2" type="ORF">AVEN_78232_1</name>
</gene>